<dbReference type="InterPro" id="IPR036761">
    <property type="entry name" value="TTHA0802/YceI-like_sf"/>
</dbReference>
<dbReference type="InterPro" id="IPR007372">
    <property type="entry name" value="Lipid/polyisoprenoid-bd_YceI"/>
</dbReference>
<accession>A0A368ZHJ6</accession>
<keyword evidence="3" id="KW-1185">Reference proteome</keyword>
<dbReference type="OrthoDB" id="1121590at2"/>
<dbReference type="Proteomes" id="UP000253436">
    <property type="component" value="Unassembled WGS sequence"/>
</dbReference>
<proteinExistence type="predicted"/>
<sequence>MIRIILFFILVCSGPQFLDYNYNNNETKESVVVLSSESFLRIKGKTNVSSFECQFDMSSISEVIKINYRTLDNKIKFEDTKLVLPNVEFNCGGKAINKDFNKLLNTAEHPKITLKLKEISNLESQSQTLTATIEITISNVTRQYKTPINLAQDQDLHVNGVLPLNINDFNLEAPTKMLGMVKVSPQIEIQFSLKMLES</sequence>
<feature type="domain" description="Lipid/polyisoprenoid-binding YceI-like" evidence="1">
    <location>
        <begin position="47"/>
        <end position="194"/>
    </location>
</feature>
<dbReference type="SUPFAM" id="SSF101874">
    <property type="entry name" value="YceI-like"/>
    <property type="match status" value="1"/>
</dbReference>
<protein>
    <submittedName>
        <fullName evidence="2">YceI-like domain-containing protein</fullName>
    </submittedName>
</protein>
<dbReference type="RefSeq" id="WP_114309001.1">
    <property type="nucleotide sequence ID" value="NZ_QPJO01000002.1"/>
</dbReference>
<dbReference type="Pfam" id="PF04264">
    <property type="entry name" value="YceI"/>
    <property type="match status" value="1"/>
</dbReference>
<name>A0A368ZHJ6_9FLAO</name>
<dbReference type="AlphaFoldDB" id="A0A368ZHJ6"/>
<organism evidence="2 3">
    <name type="scientific">Winogradskyella arenosi</name>
    <dbReference type="NCBI Taxonomy" id="533325"/>
    <lineage>
        <taxon>Bacteria</taxon>
        <taxon>Pseudomonadati</taxon>
        <taxon>Bacteroidota</taxon>
        <taxon>Flavobacteriia</taxon>
        <taxon>Flavobacteriales</taxon>
        <taxon>Flavobacteriaceae</taxon>
        <taxon>Winogradskyella</taxon>
    </lineage>
</organism>
<reference evidence="2 3" key="1">
    <citation type="submission" date="2018-07" db="EMBL/GenBank/DDBJ databases">
        <title>Genomic Encyclopedia of Type Strains, Phase III (KMG-III): the genomes of soil and plant-associated and newly described type strains.</title>
        <authorList>
            <person name="Whitman W."/>
        </authorList>
    </citation>
    <scope>NUCLEOTIDE SEQUENCE [LARGE SCALE GENOMIC DNA]</scope>
    <source>
        <strain evidence="2 3">CECT 7958</strain>
    </source>
</reference>
<dbReference type="EMBL" id="QPJO01000002">
    <property type="protein sequence ID" value="RCW92329.1"/>
    <property type="molecule type" value="Genomic_DNA"/>
</dbReference>
<evidence type="ECO:0000259" key="1">
    <source>
        <dbReference type="Pfam" id="PF04264"/>
    </source>
</evidence>
<evidence type="ECO:0000313" key="3">
    <source>
        <dbReference type="Proteomes" id="UP000253436"/>
    </source>
</evidence>
<evidence type="ECO:0000313" key="2">
    <source>
        <dbReference type="EMBL" id="RCW92329.1"/>
    </source>
</evidence>
<gene>
    <name evidence="2" type="ORF">DFQ08_102353</name>
</gene>
<dbReference type="Gene3D" id="2.40.128.110">
    <property type="entry name" value="Lipid/polyisoprenoid-binding, YceI-like"/>
    <property type="match status" value="1"/>
</dbReference>
<comment type="caution">
    <text evidence="2">The sequence shown here is derived from an EMBL/GenBank/DDBJ whole genome shotgun (WGS) entry which is preliminary data.</text>
</comment>